<dbReference type="PANTHER" id="PTHR13037">
    <property type="entry name" value="FORMIN"/>
    <property type="match status" value="1"/>
</dbReference>
<feature type="compositionally biased region" description="Low complexity" evidence="2">
    <location>
        <begin position="199"/>
        <end position="223"/>
    </location>
</feature>
<gene>
    <name evidence="4" type="ORF">CSC3H3_04230</name>
</gene>
<dbReference type="PRINTS" id="PR01217">
    <property type="entry name" value="PRICHEXTENSN"/>
</dbReference>
<dbReference type="RefSeq" id="WP_215907552.1">
    <property type="nucleotide sequence ID" value="NZ_CP024199.1"/>
</dbReference>
<feature type="signal peptide" evidence="3">
    <location>
        <begin position="1"/>
        <end position="22"/>
    </location>
</feature>
<feature type="compositionally biased region" description="Pro residues" evidence="2">
    <location>
        <begin position="185"/>
        <end position="198"/>
    </location>
</feature>
<protein>
    <recommendedName>
        <fullName evidence="6">Tetratricopeptide repeat protein</fullName>
    </recommendedName>
</protein>
<keyword evidence="5" id="KW-1185">Reference proteome</keyword>
<feature type="compositionally biased region" description="Low complexity" evidence="2">
    <location>
        <begin position="375"/>
        <end position="386"/>
    </location>
</feature>
<organism evidence="4 5">
    <name type="scientific">Thalassospira marina</name>
    <dbReference type="NCBI Taxonomy" id="2048283"/>
    <lineage>
        <taxon>Bacteria</taxon>
        <taxon>Pseudomonadati</taxon>
        <taxon>Pseudomonadota</taxon>
        <taxon>Alphaproteobacteria</taxon>
        <taxon>Rhodospirillales</taxon>
        <taxon>Thalassospiraceae</taxon>
        <taxon>Thalassospira</taxon>
    </lineage>
</organism>
<evidence type="ECO:0008006" key="6">
    <source>
        <dbReference type="Google" id="ProtNLM"/>
    </source>
</evidence>
<evidence type="ECO:0000313" key="4">
    <source>
        <dbReference type="EMBL" id="AUG52017.1"/>
    </source>
</evidence>
<evidence type="ECO:0000256" key="3">
    <source>
        <dbReference type="SAM" id="SignalP"/>
    </source>
</evidence>
<dbReference type="EMBL" id="CP024199">
    <property type="protein sequence ID" value="AUG52017.1"/>
    <property type="molecule type" value="Genomic_DNA"/>
</dbReference>
<keyword evidence="3" id="KW-0732">Signal</keyword>
<evidence type="ECO:0000313" key="5">
    <source>
        <dbReference type="Proteomes" id="UP000233458"/>
    </source>
</evidence>
<dbReference type="Gene3D" id="1.25.40.10">
    <property type="entry name" value="Tetratricopeptide repeat domain"/>
    <property type="match status" value="1"/>
</dbReference>
<feature type="compositionally biased region" description="Pro residues" evidence="2">
    <location>
        <begin position="134"/>
        <end position="169"/>
    </location>
</feature>
<feature type="compositionally biased region" description="Polar residues" evidence="2">
    <location>
        <begin position="362"/>
        <end position="373"/>
    </location>
</feature>
<sequence length="1228" mass="132902">MRFGLTRLLLAVAVATAGMVVAVQTAPVAYAQSANPVIIRSGDHDGYGRIVIQWDRKTEYTAEIIGNQLVVRFNQPLVASLRGVVDPISDYVSEAFFDPDGRTVAFVLRNDFDVRAFNVGNNVVLDILDKQEPAPAPEPTPAPTPTPTPAPATTPAPAPTPAQPAPTATPPASGNMPAPAAKPATPAPSRPAPAPTSPSVPSAAPSASAPASQPPANAATNAAGQNVPGLEIRVGRHPTFYRLVFDWPKNVNYQVTGPDGQKSIVFDSPARIDDVATSRRLPRGVTLTQTGTTPLGVQIATDPARSLRHFRSGTKVVVDIMGVNGNPQGDEAPAGTPRSPASGNDNVVSQPITPPGAPETAPSGSSASGNTGSKAPVNNGANANAPRKLGPPETPRAPAATASEGQAAAVESIGKIVVGVTQDASKLELTFPFGRPTGAAIWDRAGFLWFAFDTRAELDLGRVRQEANQVIGVIEQLENPQGTLVRMTIPEGVGLITKQDELGGWVVTMEAGQLQPVERLGPTIELDDDTKARLAVPLTGVHDTMTVEDPEVGDTLRVVPTTQPGYGIESALHYPEFNVLPSFQGVVVAPINDRVKVSHRTGAANQGEIADPTAPATRGEAVVVTADNGLNISPEGAKLLASATGVRARTGDDADAGRIFDLDNWRRGGLDNYNQAITGLLKEVVDSGDEHRNKARLDMARYYVANGLGPEANAMIEMMERDDPLIGQKSEFRALKGAAKFLNGQYEEADRLLTDPRVGDMTEAKLWRAVNNAARGRPNEGARDLMESIHLLDRYPPELLMRLGPVAAEQALIVKNPKAGMEVIRKMLETPDAPKNKLLDVEYLKGLFEQEAGQFDQAIATWDKVADGDNRKARAHAIFDRTELLLKLKRLTVDDAIAQLEKLRFAWRGDDFELAVLRRLGNLQIEGKHFRDGLKTLRQAAIFFPNHPSTPAVTEKMHKTFEDLYLGDDINNISAIKAVALYDEFRELTPAGEKGDELIRRLADRMVSVELFGRAEDLLLHQIDFRLTGHEKARVAARLALVYLLDDKPKQALDVLDSSDSPELGDDLTNQRLHLRARALLDTDQGEEAMKLLADDMTDDAEFLRIEYYRKQKNYGAMADSFQRLVGSDPGNIVDGFSDQRAQYVLNWAINLAMSGRERELDMVKRRYGALMSKGPYAKGFELITSSPTRGLIDYRSIAGEIKEVEDFKGFLGNYRDQLEKTQLSAIN</sequence>
<name>A0ABN5FB88_9PROT</name>
<accession>A0ABN5FB88</accession>
<dbReference type="PANTHER" id="PTHR13037:SF24">
    <property type="entry name" value="POLYCOMB PROTEIN PCL-RELATED"/>
    <property type="match status" value="1"/>
</dbReference>
<keyword evidence="1" id="KW-0945">Host-virus interaction</keyword>
<evidence type="ECO:0000256" key="2">
    <source>
        <dbReference type="SAM" id="MobiDB-lite"/>
    </source>
</evidence>
<dbReference type="SUPFAM" id="SSF48452">
    <property type="entry name" value="TPR-like"/>
    <property type="match status" value="1"/>
</dbReference>
<proteinExistence type="predicted"/>
<feature type="region of interest" description="Disordered" evidence="2">
    <location>
        <begin position="132"/>
        <end position="223"/>
    </location>
</feature>
<dbReference type="InterPro" id="IPR011990">
    <property type="entry name" value="TPR-like_helical_dom_sf"/>
</dbReference>
<reference evidence="4 5" key="1">
    <citation type="submission" date="2017-10" db="EMBL/GenBank/DDBJ databases">
        <title>Biodiversity and function of Thalassospira species in the particle-attached aromatic-hydrocarbon-degrading consortia from the surface seawater of the China South Sea.</title>
        <authorList>
            <person name="Dong C."/>
            <person name="Liu R."/>
            <person name="Shao Z."/>
        </authorList>
    </citation>
    <scope>NUCLEOTIDE SEQUENCE [LARGE SCALE GENOMIC DNA]</scope>
    <source>
        <strain evidence="4 5">CSC3H3</strain>
    </source>
</reference>
<evidence type="ECO:0000256" key="1">
    <source>
        <dbReference type="ARBA" id="ARBA00022581"/>
    </source>
</evidence>
<dbReference type="Proteomes" id="UP000233458">
    <property type="component" value="Chromosome"/>
</dbReference>
<feature type="region of interest" description="Disordered" evidence="2">
    <location>
        <begin position="321"/>
        <end position="405"/>
    </location>
</feature>
<feature type="chain" id="PRO_5046098202" description="Tetratricopeptide repeat protein" evidence="3">
    <location>
        <begin position="23"/>
        <end position="1228"/>
    </location>
</feature>
<feature type="compositionally biased region" description="Polar residues" evidence="2">
    <location>
        <begin position="339"/>
        <end position="351"/>
    </location>
</feature>